<keyword evidence="1" id="KW-0812">Transmembrane</keyword>
<name>A0ABW3ENV6_9ACTN</name>
<sequence length="179" mass="19395">MIRLGTGPPTSTWAALLGCLLPMVAIVNLGMGALCWTFITSSELNTIGAVLLVPLLALDAFIALMLVQHYRNAYWLDGRVLVRRVLTGRRRYDVSASTVTVESASPAWTTWYGGALPRLVVRPASGAPVRMWLRDPTRQGTLLPPDHLAALARAIDPALRHPVAARLWQLASDPLAGPL</sequence>
<dbReference type="RefSeq" id="WP_378299414.1">
    <property type="nucleotide sequence ID" value="NZ_JBHTJA010000029.1"/>
</dbReference>
<comment type="caution">
    <text evidence="2">The sequence shown here is derived from an EMBL/GenBank/DDBJ whole genome shotgun (WGS) entry which is preliminary data.</text>
</comment>
<proteinExistence type="predicted"/>
<reference evidence="3" key="1">
    <citation type="journal article" date="2019" name="Int. J. Syst. Evol. Microbiol.">
        <title>The Global Catalogue of Microorganisms (GCM) 10K type strain sequencing project: providing services to taxonomists for standard genome sequencing and annotation.</title>
        <authorList>
            <consortium name="The Broad Institute Genomics Platform"/>
            <consortium name="The Broad Institute Genome Sequencing Center for Infectious Disease"/>
            <person name="Wu L."/>
            <person name="Ma J."/>
        </authorList>
    </citation>
    <scope>NUCLEOTIDE SEQUENCE [LARGE SCALE GENOMIC DNA]</scope>
    <source>
        <strain evidence="3">JCM 31202</strain>
    </source>
</reference>
<keyword evidence="1" id="KW-1133">Transmembrane helix</keyword>
<dbReference type="Proteomes" id="UP001596972">
    <property type="component" value="Unassembled WGS sequence"/>
</dbReference>
<keyword evidence="3" id="KW-1185">Reference proteome</keyword>
<dbReference type="PROSITE" id="PS51257">
    <property type="entry name" value="PROKAR_LIPOPROTEIN"/>
    <property type="match status" value="1"/>
</dbReference>
<protein>
    <recommendedName>
        <fullName evidence="4">PH domain-containing protein</fullName>
    </recommendedName>
</protein>
<keyword evidence="1" id="KW-0472">Membrane</keyword>
<gene>
    <name evidence="2" type="ORF">ACFQ11_16650</name>
</gene>
<evidence type="ECO:0008006" key="4">
    <source>
        <dbReference type="Google" id="ProtNLM"/>
    </source>
</evidence>
<dbReference type="EMBL" id="JBHTJA010000029">
    <property type="protein sequence ID" value="MFD0902033.1"/>
    <property type="molecule type" value="Genomic_DNA"/>
</dbReference>
<accession>A0ABW3ENV6</accession>
<feature type="transmembrane region" description="Helical" evidence="1">
    <location>
        <begin position="45"/>
        <end position="67"/>
    </location>
</feature>
<organism evidence="2 3">
    <name type="scientific">Actinomadura sediminis</name>
    <dbReference type="NCBI Taxonomy" id="1038904"/>
    <lineage>
        <taxon>Bacteria</taxon>
        <taxon>Bacillati</taxon>
        <taxon>Actinomycetota</taxon>
        <taxon>Actinomycetes</taxon>
        <taxon>Streptosporangiales</taxon>
        <taxon>Thermomonosporaceae</taxon>
        <taxon>Actinomadura</taxon>
    </lineage>
</organism>
<evidence type="ECO:0000313" key="3">
    <source>
        <dbReference type="Proteomes" id="UP001596972"/>
    </source>
</evidence>
<evidence type="ECO:0000313" key="2">
    <source>
        <dbReference type="EMBL" id="MFD0902033.1"/>
    </source>
</evidence>
<evidence type="ECO:0000256" key="1">
    <source>
        <dbReference type="SAM" id="Phobius"/>
    </source>
</evidence>
<feature type="transmembrane region" description="Helical" evidence="1">
    <location>
        <begin position="12"/>
        <end position="39"/>
    </location>
</feature>